<dbReference type="Pfam" id="PF16472">
    <property type="entry name" value="DUF5050"/>
    <property type="match status" value="2"/>
</dbReference>
<keyword evidence="1" id="KW-0732">Signal</keyword>
<dbReference type="Gene3D" id="2.120.10.30">
    <property type="entry name" value="TolB, C-terminal domain"/>
    <property type="match status" value="1"/>
</dbReference>
<feature type="signal peptide" evidence="1">
    <location>
        <begin position="1"/>
        <end position="22"/>
    </location>
</feature>
<evidence type="ECO:0000259" key="2">
    <source>
        <dbReference type="Pfam" id="PF16472"/>
    </source>
</evidence>
<sequence length="488" mass="54468">MFIKISLCLSAIVIGFSSSGLPQVSQASSSSDLKVNYPLFPVTVNGTAMDVSHSEYPLLVYKDITYFPMTWNNTSALGMSVQWDAVNGLSMQKNDTCVPLKQNLSPQVNSNDGRQKAALLPFPVKVNGQSIINSEEPYPVLFYRDITYFPMTWRFTHDVFGWSTSWDAGRGFGIESCGGTSNTQTKQTDDLNLVNGGQVAVQGDWIYMNPDNNYEGPNRLVKVKKDGSGEVKLADDNAKSMNIVGDWLYYTVSDPSKNKMEGIYKIKTDGSLRSLVSAIPTTQISVQDGWIYYIRQTFQQSASISGGGYFVPSGLYRMKLDGSAEKELVGGEGISQFFIDTNENGIYFLMQDTKAEPGNLYRMNLDGSARKKLQDNVTKAFVIDKWLYYIHHYSKQLSKLSEDGSVNIPLYTSDEWISTIQYRKGEIYMVRGSFGIHGSAVIDKLKIDGTGLTRVGQARATALYFADKTLYYPQSWMGNNHLEHIEVN</sequence>
<organism evidence="3 4">
    <name type="scientific">Paenibacillus germinis</name>
    <dbReference type="NCBI Taxonomy" id="2654979"/>
    <lineage>
        <taxon>Bacteria</taxon>
        <taxon>Bacillati</taxon>
        <taxon>Bacillota</taxon>
        <taxon>Bacilli</taxon>
        <taxon>Bacillales</taxon>
        <taxon>Paenibacillaceae</taxon>
        <taxon>Paenibacillus</taxon>
    </lineage>
</organism>
<name>A0ABX1YY28_9BACL</name>
<accession>A0ABX1YY28</accession>
<protein>
    <submittedName>
        <fullName evidence="3">DUF5050 domain-containing protein</fullName>
    </submittedName>
</protein>
<dbReference type="PANTHER" id="PTHR32256:SF17">
    <property type="entry name" value="EGF-LIKE DOMAIN-CONTAINING PROTEIN"/>
    <property type="match status" value="1"/>
</dbReference>
<proteinExistence type="predicted"/>
<evidence type="ECO:0000313" key="3">
    <source>
        <dbReference type="EMBL" id="NOU86035.1"/>
    </source>
</evidence>
<dbReference type="InterPro" id="IPR053369">
    <property type="entry name" value="SrfA-induced_signal"/>
</dbReference>
<gene>
    <name evidence="3" type="ORF">GC102_09635</name>
</gene>
<dbReference type="Proteomes" id="UP000658690">
    <property type="component" value="Unassembled WGS sequence"/>
</dbReference>
<evidence type="ECO:0000256" key="1">
    <source>
        <dbReference type="SAM" id="SignalP"/>
    </source>
</evidence>
<reference evidence="3 4" key="1">
    <citation type="submission" date="2019-10" db="EMBL/GenBank/DDBJ databases">
        <title>Description of Paenibacillus choica sp. nov.</title>
        <authorList>
            <person name="Carlier A."/>
            <person name="Qi S."/>
        </authorList>
    </citation>
    <scope>NUCLEOTIDE SEQUENCE [LARGE SCALE GENOMIC DNA]</scope>
    <source>
        <strain evidence="3 4">LMG 31460</strain>
    </source>
</reference>
<dbReference type="InterPro" id="IPR011042">
    <property type="entry name" value="6-blade_b-propeller_TolB-like"/>
</dbReference>
<feature type="chain" id="PRO_5047465612" evidence="1">
    <location>
        <begin position="23"/>
        <end position="488"/>
    </location>
</feature>
<feature type="domain" description="Prolow-density lipoprotein receptor-related protein 1-like beta-propeller" evidence="2">
    <location>
        <begin position="192"/>
        <end position="296"/>
    </location>
</feature>
<comment type="caution">
    <text evidence="3">The sequence shown here is derived from an EMBL/GenBank/DDBJ whole genome shotgun (WGS) entry which is preliminary data.</text>
</comment>
<keyword evidence="4" id="KW-1185">Reference proteome</keyword>
<dbReference type="EMBL" id="WHOC01000047">
    <property type="protein sequence ID" value="NOU86035.1"/>
    <property type="molecule type" value="Genomic_DNA"/>
</dbReference>
<evidence type="ECO:0000313" key="4">
    <source>
        <dbReference type="Proteomes" id="UP000658690"/>
    </source>
</evidence>
<dbReference type="PANTHER" id="PTHR32256">
    <property type="match status" value="1"/>
</dbReference>
<feature type="domain" description="Prolow-density lipoprotein receptor-related protein 1-like beta-propeller" evidence="2">
    <location>
        <begin position="313"/>
        <end position="474"/>
    </location>
</feature>
<dbReference type="RefSeq" id="WP_171689334.1">
    <property type="nucleotide sequence ID" value="NZ_WHOC01000047.1"/>
</dbReference>
<dbReference type="InterPro" id="IPR032485">
    <property type="entry name" value="LRP1-like_beta_prop"/>
</dbReference>
<dbReference type="SUPFAM" id="SSF69304">
    <property type="entry name" value="Tricorn protease N-terminal domain"/>
    <property type="match status" value="1"/>
</dbReference>